<gene>
    <name evidence="2" type="ORF">HY29_12625</name>
</gene>
<dbReference type="PANTHER" id="PTHR33490:SF12">
    <property type="entry name" value="BLL5557 PROTEIN"/>
    <property type="match status" value="1"/>
</dbReference>
<feature type="domain" description="Transglutaminase-like" evidence="1">
    <location>
        <begin position="158"/>
        <end position="218"/>
    </location>
</feature>
<dbReference type="SMART" id="SM00460">
    <property type="entry name" value="TGc"/>
    <property type="match status" value="1"/>
</dbReference>
<dbReference type="InterPro" id="IPR002931">
    <property type="entry name" value="Transglutaminase-like"/>
</dbReference>
<dbReference type="Gene3D" id="2.60.40.2250">
    <property type="match status" value="1"/>
</dbReference>
<reference evidence="2 3" key="1">
    <citation type="journal article" date="2014" name="Antonie Van Leeuwenhoek">
        <title>Hyphomonas beringensis sp. nov. and Hyphomonas chukchiensis sp. nov., isolated from surface seawater of the Bering Sea and Chukchi Sea.</title>
        <authorList>
            <person name="Li C."/>
            <person name="Lai Q."/>
            <person name="Li G."/>
            <person name="Dong C."/>
            <person name="Wang J."/>
            <person name="Liao Y."/>
            <person name="Shao Z."/>
        </authorList>
    </citation>
    <scope>NUCLEOTIDE SEQUENCE [LARGE SCALE GENOMIC DNA]</scope>
    <source>
        <strain evidence="2 3">25B14_1</strain>
    </source>
</reference>
<dbReference type="EMBL" id="AWFF01000031">
    <property type="protein sequence ID" value="KCZ55374.1"/>
    <property type="molecule type" value="Genomic_DNA"/>
</dbReference>
<organism evidence="2 3">
    <name type="scientific">Hyphomonas beringensis</name>
    <dbReference type="NCBI Taxonomy" id="1280946"/>
    <lineage>
        <taxon>Bacteria</taxon>
        <taxon>Pseudomonadati</taxon>
        <taxon>Pseudomonadota</taxon>
        <taxon>Alphaproteobacteria</taxon>
        <taxon>Hyphomonadales</taxon>
        <taxon>Hyphomonadaceae</taxon>
        <taxon>Hyphomonas</taxon>
    </lineage>
</organism>
<dbReference type="Gene3D" id="3.10.620.30">
    <property type="match status" value="1"/>
</dbReference>
<dbReference type="PANTHER" id="PTHR33490">
    <property type="entry name" value="BLR5614 PROTEIN-RELATED"/>
    <property type="match status" value="1"/>
</dbReference>
<evidence type="ECO:0000259" key="1">
    <source>
        <dbReference type="SMART" id="SM00460"/>
    </source>
</evidence>
<dbReference type="Pfam" id="PF01841">
    <property type="entry name" value="Transglut_core"/>
    <property type="match status" value="1"/>
</dbReference>
<dbReference type="SUPFAM" id="SSF54001">
    <property type="entry name" value="Cysteine proteinases"/>
    <property type="match status" value="1"/>
</dbReference>
<dbReference type="OrthoDB" id="5438043at2"/>
<accession>A0A062UFK1</accession>
<keyword evidence="3" id="KW-1185">Reference proteome</keyword>
<protein>
    <recommendedName>
        <fullName evidence="1">Transglutaminase-like domain-containing protein</fullName>
    </recommendedName>
</protein>
<dbReference type="PATRIC" id="fig|1280946.3.peg.1315"/>
<dbReference type="RefSeq" id="WP_034794455.1">
    <property type="nucleotide sequence ID" value="NZ_AWFF01000031.1"/>
</dbReference>
<evidence type="ECO:0000313" key="3">
    <source>
        <dbReference type="Proteomes" id="UP000027037"/>
    </source>
</evidence>
<name>A0A062UFK1_9PROT</name>
<dbReference type="InterPro" id="IPR038765">
    <property type="entry name" value="Papain-like_cys_pep_sf"/>
</dbReference>
<comment type="caution">
    <text evidence="2">The sequence shown here is derived from an EMBL/GenBank/DDBJ whole genome shotgun (WGS) entry which is preliminary data.</text>
</comment>
<dbReference type="STRING" id="1280946.HY29_12625"/>
<sequence>MRVSIKANLEYSFPQPADVLLALEAARAPDQRVITDALRVTPPCDLSVADGPDDKGVRQWMNAQGDVIITYEALVDVTRGPVELAGLSVPSHHELPSDVTSYLFPSRYCESDRMGTFVQRTFSGLQGGDQVLAMADWIYEHFDYVPGASDGETTAADSFMARQGVCRDYAHVLISFARSAGIPARMVSAYAPGIEPPDFHAVVEVWLNDAWRLIDPTKLADERSLVRITTGRDATDISFMTIFGTAVLNRQSVEVTSVADANPETELAPADG</sequence>
<dbReference type="Proteomes" id="UP000027037">
    <property type="component" value="Unassembled WGS sequence"/>
</dbReference>
<proteinExistence type="predicted"/>
<evidence type="ECO:0000313" key="2">
    <source>
        <dbReference type="EMBL" id="KCZ55374.1"/>
    </source>
</evidence>
<dbReference type="eggNOG" id="COG1305">
    <property type="taxonomic scope" value="Bacteria"/>
</dbReference>
<dbReference type="AlphaFoldDB" id="A0A062UFK1"/>